<dbReference type="EMBL" id="CP009920">
    <property type="protein sequence ID" value="AJI22446.1"/>
    <property type="molecule type" value="Genomic_DNA"/>
</dbReference>
<sequence length="46" mass="5391">MNYFERLLDYCNDKYNGVPKAPWDGGINPVLYLSEPDEEEYIFGSQ</sequence>
<proteinExistence type="predicted"/>
<dbReference type="Proteomes" id="UP000031829">
    <property type="component" value="Chromosome"/>
</dbReference>
<dbReference type="AlphaFoldDB" id="A0A0B6AG24"/>
<organism evidence="1 2">
    <name type="scientific">Priestia megaterium (strain ATCC 14581 / DSM 32 / CCUG 1817 / JCM 2506 / NBRC 15308 / NCIMB 9376 / NCTC 10342 / NRRL B-14308 / VKM B-512 / Ford 19)</name>
    <name type="common">Bacillus megaterium</name>
    <dbReference type="NCBI Taxonomy" id="1348623"/>
    <lineage>
        <taxon>Bacteria</taxon>
        <taxon>Bacillati</taxon>
        <taxon>Bacillota</taxon>
        <taxon>Bacilli</taxon>
        <taxon>Bacillales</taxon>
        <taxon>Bacillaceae</taxon>
        <taxon>Priestia</taxon>
    </lineage>
</organism>
<gene>
    <name evidence="1" type="ORF">BG04_5208</name>
</gene>
<evidence type="ECO:0000313" key="2">
    <source>
        <dbReference type="Proteomes" id="UP000031829"/>
    </source>
</evidence>
<accession>A0A0B6AG24</accession>
<dbReference type="HOGENOM" id="CLU_3180233_0_0_9"/>
<evidence type="ECO:0000313" key="1">
    <source>
        <dbReference type="EMBL" id="AJI22446.1"/>
    </source>
</evidence>
<dbReference type="KEGG" id="bmeg:BG04_5208"/>
<protein>
    <submittedName>
        <fullName evidence="1">Uncharacterized protein</fullName>
    </submittedName>
</protein>
<name>A0A0B6AG24_PRIM2</name>
<reference evidence="1 2" key="1">
    <citation type="journal article" date="2015" name="Genome Announc.">
        <title>Complete genome sequences for 35 biothreat assay-relevant bacillus species.</title>
        <authorList>
            <person name="Johnson S.L."/>
            <person name="Daligault H.E."/>
            <person name="Davenport K.W."/>
            <person name="Jaissle J."/>
            <person name="Frey K.G."/>
            <person name="Ladner J.T."/>
            <person name="Broomall S.M."/>
            <person name="Bishop-Lilly K.A."/>
            <person name="Bruce D.C."/>
            <person name="Gibbons H.S."/>
            <person name="Coyne S.R."/>
            <person name="Lo C.C."/>
            <person name="Meincke L."/>
            <person name="Munk A.C."/>
            <person name="Koroleva G.I."/>
            <person name="Rosenzweig C.N."/>
            <person name="Palacios G.F."/>
            <person name="Redden C.L."/>
            <person name="Minogue T.D."/>
            <person name="Chain P.S."/>
        </authorList>
    </citation>
    <scope>NUCLEOTIDE SEQUENCE [LARGE SCALE GENOMIC DNA]</scope>
    <source>
        <strain evidence="2">ATCC 14581 / DSM 32 / JCM 2506 / NBRC 15308 / NCIMB 9376 / NCTC 10342 / NRRL B-14308 / VKM B-512</strain>
    </source>
</reference>